<dbReference type="Pfam" id="PF00580">
    <property type="entry name" value="UvrD-helicase"/>
    <property type="match status" value="1"/>
</dbReference>
<keyword evidence="2 9" id="KW-0378">Hydrolase</keyword>
<evidence type="ECO:0000256" key="3">
    <source>
        <dbReference type="ARBA" id="ARBA00022806"/>
    </source>
</evidence>
<keyword evidence="5" id="KW-0413">Isomerase</keyword>
<proteinExistence type="predicted"/>
<dbReference type="GO" id="GO:0000725">
    <property type="term" value="P:recombinational repair"/>
    <property type="evidence" value="ECO:0007669"/>
    <property type="project" value="TreeGrafter"/>
</dbReference>
<keyword evidence="12" id="KW-1185">Reference proteome</keyword>
<dbReference type="PROSITE" id="PS51198">
    <property type="entry name" value="UVRD_HELICASE_ATP_BIND"/>
    <property type="match status" value="1"/>
</dbReference>
<feature type="binding site" evidence="9">
    <location>
        <begin position="30"/>
        <end position="37"/>
    </location>
    <ligand>
        <name>ATP</name>
        <dbReference type="ChEBI" id="CHEBI:30616"/>
    </ligand>
</feature>
<dbReference type="EC" id="5.6.2.4" evidence="7"/>
<accession>A0A976YF31</accession>
<dbReference type="GO" id="GO:0005524">
    <property type="term" value="F:ATP binding"/>
    <property type="evidence" value="ECO:0007669"/>
    <property type="project" value="UniProtKB-UniRule"/>
</dbReference>
<evidence type="ECO:0000256" key="2">
    <source>
        <dbReference type="ARBA" id="ARBA00022801"/>
    </source>
</evidence>
<organism evidence="11 12">
    <name type="scientific">Poseidoniales virus YSH_150918</name>
    <dbReference type="NCBI Taxonomy" id="3071324"/>
    <lineage>
        <taxon>Viruses</taxon>
        <taxon>Duplodnaviria</taxon>
        <taxon>Heunggongvirae</taxon>
        <taxon>Uroviricota</taxon>
        <taxon>Caudoviricetes</taxon>
        <taxon>Magrovirales</taxon>
        <taxon>Aoguangviridae</taxon>
        <taxon>Aobingvirus</taxon>
        <taxon>Aobingvirus yangshanense</taxon>
    </lineage>
</organism>
<comment type="catalytic activity">
    <reaction evidence="6">
        <text>Couples ATP hydrolysis with the unwinding of duplex DNA by translocating in the 3'-5' direction.</text>
        <dbReference type="EC" id="5.6.2.4"/>
    </reaction>
</comment>
<sequence length="484" mass="55057">MVKYMIKGTDEQEIIWKKMKESDCHIVVYAGAGVGKTFTIVEGSRRMNGTKKGFLAFNKSIATELAERLPSDVEAKTFHALGLAAFRNAGIYTKVNNWKAKNIIKDVIGNDYDDLNALSKLISQMKGAMVEPNERSKIESLMNQYNIEFSSLRNEELAFDYLPTIFSAMRQQKNVVDFDDMIWLPLVENIPLPTFDVLFVDEAQDFNEMQRELIFRCIGENGRVICVGDPNQAIYGFRGADSNSMDIFVESLKKRSSRCIENYPLSLTWRCPQNIVLEANRYVKEFYCMEDAEEGKVVVNSYFNPQKDDMVLCRYNAPLVTAFYDLISQGKSAYILGRDMTQGLQNSVKKITKNMSMPTEEFRELLEADFQARYNGFVAQEKMAQANALEDKFDCLMIFVSKANTVGGILEEIKKVFDGKDKGDIMLSTVHKAKGLEADNVFILATERMPHPKASNPQEERNICYVAITRAKKNLYYVGPKPKN</sequence>
<evidence type="ECO:0000256" key="9">
    <source>
        <dbReference type="PROSITE-ProRule" id="PRU00560"/>
    </source>
</evidence>
<dbReference type="RefSeq" id="YP_010806079.1">
    <property type="nucleotide sequence ID" value="NC_077214.1"/>
</dbReference>
<evidence type="ECO:0000256" key="6">
    <source>
        <dbReference type="ARBA" id="ARBA00034617"/>
    </source>
</evidence>
<evidence type="ECO:0000256" key="4">
    <source>
        <dbReference type="ARBA" id="ARBA00022840"/>
    </source>
</evidence>
<dbReference type="GO" id="GO:0003677">
    <property type="term" value="F:DNA binding"/>
    <property type="evidence" value="ECO:0007669"/>
    <property type="project" value="InterPro"/>
</dbReference>
<keyword evidence="3 9" id="KW-0347">Helicase</keyword>
<dbReference type="SUPFAM" id="SSF52540">
    <property type="entry name" value="P-loop containing nucleoside triphosphate hydrolases"/>
    <property type="match status" value="1"/>
</dbReference>
<evidence type="ECO:0000256" key="1">
    <source>
        <dbReference type="ARBA" id="ARBA00022741"/>
    </source>
</evidence>
<keyword evidence="1 9" id="KW-0547">Nucleotide-binding</keyword>
<evidence type="ECO:0000259" key="10">
    <source>
        <dbReference type="PROSITE" id="PS51198"/>
    </source>
</evidence>
<evidence type="ECO:0000313" key="12">
    <source>
        <dbReference type="Proteomes" id="UP001157002"/>
    </source>
</evidence>
<dbReference type="PANTHER" id="PTHR11070">
    <property type="entry name" value="UVRD / RECB / PCRA DNA HELICASE FAMILY MEMBER"/>
    <property type="match status" value="1"/>
</dbReference>
<dbReference type="Pfam" id="PF13361">
    <property type="entry name" value="UvrD_C"/>
    <property type="match status" value="1"/>
</dbReference>
<name>A0A976YF31_9CAUD</name>
<evidence type="ECO:0000256" key="8">
    <source>
        <dbReference type="ARBA" id="ARBA00048988"/>
    </source>
</evidence>
<dbReference type="GeneID" id="80545040"/>
<dbReference type="EMBL" id="ON649702">
    <property type="protein sequence ID" value="UVF62485.1"/>
    <property type="molecule type" value="Genomic_DNA"/>
</dbReference>
<dbReference type="InterPro" id="IPR014016">
    <property type="entry name" value="UvrD-like_ATP-bd"/>
</dbReference>
<dbReference type="InterPro" id="IPR027417">
    <property type="entry name" value="P-loop_NTPase"/>
</dbReference>
<dbReference type="KEGG" id="vg:80545040"/>
<reference evidence="11 12" key="1">
    <citation type="submission" date="2022-05" db="EMBL/GenBank/DDBJ databases">
        <title>Diverse viruses of marine archaea discovered using metagenomics.</title>
        <authorList>
            <person name="Zhou Y."/>
        </authorList>
    </citation>
    <scope>NUCLEOTIDE SEQUENCE [LARGE SCALE GENOMIC DNA]</scope>
    <source>
        <strain evidence="11">YSH_150918</strain>
    </source>
</reference>
<dbReference type="InterPro" id="IPR014017">
    <property type="entry name" value="DNA_helicase_UvrD-like_C"/>
</dbReference>
<protein>
    <recommendedName>
        <fullName evidence="7">DNA 3'-5' helicase</fullName>
        <ecNumber evidence="7">5.6.2.4</ecNumber>
    </recommendedName>
</protein>
<dbReference type="PANTHER" id="PTHR11070:SF2">
    <property type="entry name" value="ATP-DEPENDENT DNA HELICASE SRS2"/>
    <property type="match status" value="1"/>
</dbReference>
<feature type="domain" description="UvrD-like helicase ATP-binding" evidence="10">
    <location>
        <begin position="9"/>
        <end position="272"/>
    </location>
</feature>
<dbReference type="GO" id="GO:0016787">
    <property type="term" value="F:hydrolase activity"/>
    <property type="evidence" value="ECO:0007669"/>
    <property type="project" value="UniProtKB-UniRule"/>
</dbReference>
<evidence type="ECO:0000256" key="5">
    <source>
        <dbReference type="ARBA" id="ARBA00023235"/>
    </source>
</evidence>
<dbReference type="Gene3D" id="3.40.50.300">
    <property type="entry name" value="P-loop containing nucleotide triphosphate hydrolases"/>
    <property type="match status" value="2"/>
</dbReference>
<evidence type="ECO:0000313" key="11">
    <source>
        <dbReference type="EMBL" id="UVF62485.1"/>
    </source>
</evidence>
<dbReference type="InterPro" id="IPR000212">
    <property type="entry name" value="DNA_helicase_UvrD/REP"/>
</dbReference>
<keyword evidence="4 9" id="KW-0067">ATP-binding</keyword>
<evidence type="ECO:0000256" key="7">
    <source>
        <dbReference type="ARBA" id="ARBA00034808"/>
    </source>
</evidence>
<dbReference type="Proteomes" id="UP001157002">
    <property type="component" value="Segment"/>
</dbReference>
<dbReference type="GO" id="GO:0043138">
    <property type="term" value="F:3'-5' DNA helicase activity"/>
    <property type="evidence" value="ECO:0007669"/>
    <property type="project" value="UniProtKB-EC"/>
</dbReference>
<comment type="catalytic activity">
    <reaction evidence="8">
        <text>ATP + H2O = ADP + phosphate + H(+)</text>
        <dbReference type="Rhea" id="RHEA:13065"/>
        <dbReference type="ChEBI" id="CHEBI:15377"/>
        <dbReference type="ChEBI" id="CHEBI:15378"/>
        <dbReference type="ChEBI" id="CHEBI:30616"/>
        <dbReference type="ChEBI" id="CHEBI:43474"/>
        <dbReference type="ChEBI" id="CHEBI:456216"/>
        <dbReference type="EC" id="5.6.2.4"/>
    </reaction>
</comment>